<accession>A0A3D8QIH3</accession>
<dbReference type="Gene3D" id="2.60.120.10">
    <property type="entry name" value="Jelly Rolls"/>
    <property type="match status" value="1"/>
</dbReference>
<proteinExistence type="predicted"/>
<dbReference type="SUPFAM" id="SSF51182">
    <property type="entry name" value="RmlC-like cupins"/>
    <property type="match status" value="1"/>
</dbReference>
<evidence type="ECO:0000313" key="1">
    <source>
        <dbReference type="EMBL" id="RDW61633.1"/>
    </source>
</evidence>
<name>A0A3D8QIH3_9HELO</name>
<evidence type="ECO:0000313" key="2">
    <source>
        <dbReference type="Proteomes" id="UP000256328"/>
    </source>
</evidence>
<comment type="caution">
    <text evidence="1">The sequence shown here is derived from an EMBL/GenBank/DDBJ whole genome shotgun (WGS) entry which is preliminary data.</text>
</comment>
<reference evidence="1 2" key="1">
    <citation type="journal article" date="2018" name="IMA Fungus">
        <title>IMA Genome-F 9: Draft genome sequence of Annulohypoxylon stygium, Aspergillus mulundensis, Berkeleyomyces basicola (syn. Thielaviopsis basicola), Ceratocystis smalleyi, two Cercospora beticola strains, Coleophoma cylindrospora, Fusarium fracticaudum, Phialophora cf. hyalina, and Morchella septimelata.</title>
        <authorList>
            <person name="Wingfield B.D."/>
            <person name="Bills G.F."/>
            <person name="Dong Y."/>
            <person name="Huang W."/>
            <person name="Nel W.J."/>
            <person name="Swalarsk-Parry B.S."/>
            <person name="Vaghefi N."/>
            <person name="Wilken P.M."/>
            <person name="An Z."/>
            <person name="de Beer Z.W."/>
            <person name="De Vos L."/>
            <person name="Chen L."/>
            <person name="Duong T.A."/>
            <person name="Gao Y."/>
            <person name="Hammerbacher A."/>
            <person name="Kikkert J.R."/>
            <person name="Li Y."/>
            <person name="Li H."/>
            <person name="Li K."/>
            <person name="Li Q."/>
            <person name="Liu X."/>
            <person name="Ma X."/>
            <person name="Naidoo K."/>
            <person name="Pethybridge S.J."/>
            <person name="Sun J."/>
            <person name="Steenkamp E.T."/>
            <person name="van der Nest M.A."/>
            <person name="van Wyk S."/>
            <person name="Wingfield M.J."/>
            <person name="Xiong C."/>
            <person name="Yue Q."/>
            <person name="Zhang X."/>
        </authorList>
    </citation>
    <scope>NUCLEOTIDE SEQUENCE [LARGE SCALE GENOMIC DNA]</scope>
    <source>
        <strain evidence="1 2">BP5796</strain>
    </source>
</reference>
<gene>
    <name evidence="1" type="ORF">BP5796_11525</name>
</gene>
<dbReference type="InterPro" id="IPR014710">
    <property type="entry name" value="RmlC-like_jellyroll"/>
</dbReference>
<organism evidence="1 2">
    <name type="scientific">Coleophoma crateriformis</name>
    <dbReference type="NCBI Taxonomy" id="565419"/>
    <lineage>
        <taxon>Eukaryota</taxon>
        <taxon>Fungi</taxon>
        <taxon>Dikarya</taxon>
        <taxon>Ascomycota</taxon>
        <taxon>Pezizomycotina</taxon>
        <taxon>Leotiomycetes</taxon>
        <taxon>Helotiales</taxon>
        <taxon>Dermateaceae</taxon>
        <taxon>Coleophoma</taxon>
    </lineage>
</organism>
<dbReference type="OrthoDB" id="504210at2759"/>
<keyword evidence="2" id="KW-1185">Reference proteome</keyword>
<evidence type="ECO:0008006" key="3">
    <source>
        <dbReference type="Google" id="ProtNLM"/>
    </source>
</evidence>
<dbReference type="InterPro" id="IPR011051">
    <property type="entry name" value="RmlC_Cupin_sf"/>
</dbReference>
<dbReference type="EMBL" id="PDLN01000018">
    <property type="protein sequence ID" value="RDW61633.1"/>
    <property type="molecule type" value="Genomic_DNA"/>
</dbReference>
<sequence>MQRSARTVTRDRLVFDFPEHGGLAFPTPASGSQVVTIRFHARSTARTGLHWHESHTEYVRVVRGVAQVTLGRDSFPVRASDGMLTIPRGVWHEYGRAVEAEGEGELVLEEWTEPEDGLKWRFFRNVLGVIADSGVMESPGAARGLWTLWQLLVVFSVHDNYPVLVKQGGFLSRWLTYSVLWLAHWSGWVVGLKGSYEEYVSEDASGSEH</sequence>
<dbReference type="AlphaFoldDB" id="A0A3D8QIH3"/>
<dbReference type="Proteomes" id="UP000256328">
    <property type="component" value="Unassembled WGS sequence"/>
</dbReference>
<protein>
    <recommendedName>
        <fullName evidence="3">Cupin 2 conserved barrel domain-containing protein</fullName>
    </recommendedName>
</protein>